<sequence length="333" mass="35730">MALKTSLQMAVRRFSAGIDVSPQAVRLVVLSRRVCGDGPVRVDCVAQMPLRPGAMAGTEIVDRQAVAQALNELFDCLATERILFSLQCAMAVPGSATLTANVPLERLAPHLRRFGPLPKLQYSNGNVLATLEPAVLVEIERIAGIERHALAFDWYIDESSPIEGEVTIAATGRQHLEARIECAAIAGISLTAIDGEPHAALRAMRYAAASELEMNDEYVALWIGSDGVYGWRITDDEIAAYMRYPAPEHGSLAEALRELSGGRELASVFVAGDVGLLDGVSLSMADIGDVLGCTVLPFQCALLCQVDESYESELLRDPACAVAFGLAVRGVYE</sequence>
<dbReference type="Proteomes" id="UP000494329">
    <property type="component" value="Unassembled WGS sequence"/>
</dbReference>
<evidence type="ECO:0008006" key="3">
    <source>
        <dbReference type="Google" id="ProtNLM"/>
    </source>
</evidence>
<keyword evidence="2" id="KW-1185">Reference proteome</keyword>
<organism evidence="1 2">
    <name type="scientific">Paraburkholderia solisilvae</name>
    <dbReference type="NCBI Taxonomy" id="624376"/>
    <lineage>
        <taxon>Bacteria</taxon>
        <taxon>Pseudomonadati</taxon>
        <taxon>Pseudomonadota</taxon>
        <taxon>Betaproteobacteria</taxon>
        <taxon>Burkholderiales</taxon>
        <taxon>Burkholderiaceae</taxon>
        <taxon>Paraburkholderia</taxon>
    </lineage>
</organism>
<reference evidence="1 2" key="1">
    <citation type="submission" date="2020-04" db="EMBL/GenBank/DDBJ databases">
        <authorList>
            <person name="De Canck E."/>
        </authorList>
    </citation>
    <scope>NUCLEOTIDE SEQUENCE [LARGE SCALE GENOMIC DNA]</scope>
    <source>
        <strain evidence="1 2">LMG 29739</strain>
    </source>
</reference>
<dbReference type="AlphaFoldDB" id="A0A6J5EDC0"/>
<accession>A0A6J5EDC0</accession>
<dbReference type="RefSeq" id="WP_175112917.1">
    <property type="nucleotide sequence ID" value="NZ_CADIKF010000034.1"/>
</dbReference>
<dbReference type="Pfam" id="PF11104">
    <property type="entry name" value="PilM_2"/>
    <property type="match status" value="1"/>
</dbReference>
<gene>
    <name evidence="1" type="ORF">LMG29739_04074</name>
</gene>
<proteinExistence type="predicted"/>
<protein>
    <recommendedName>
        <fullName evidence="3">SHS2 domain-containing protein</fullName>
    </recommendedName>
</protein>
<dbReference type="EMBL" id="CADIKF010000034">
    <property type="protein sequence ID" value="CAB3763311.1"/>
    <property type="molecule type" value="Genomic_DNA"/>
</dbReference>
<name>A0A6J5EDC0_9BURK</name>
<evidence type="ECO:0000313" key="2">
    <source>
        <dbReference type="Proteomes" id="UP000494329"/>
    </source>
</evidence>
<evidence type="ECO:0000313" key="1">
    <source>
        <dbReference type="EMBL" id="CAB3763311.1"/>
    </source>
</evidence>
<dbReference type="InterPro" id="IPR005883">
    <property type="entry name" value="PilM"/>
</dbReference>
<dbReference type="Gene3D" id="3.30.420.40">
    <property type="match status" value="1"/>
</dbReference>